<dbReference type="RefSeq" id="WP_285341039.1">
    <property type="nucleotide sequence ID" value="NZ_JASITI010000006.1"/>
</dbReference>
<accession>A0ABT7GPA9</accession>
<gene>
    <name evidence="1" type="ORF">QEZ40_006078</name>
</gene>
<evidence type="ECO:0000313" key="1">
    <source>
        <dbReference type="EMBL" id="MDK9495429.1"/>
    </source>
</evidence>
<proteinExistence type="predicted"/>
<dbReference type="InterPro" id="IPR049735">
    <property type="entry name" value="NovE/LmbU-like"/>
</dbReference>
<dbReference type="EMBL" id="JASITI010000006">
    <property type="protein sequence ID" value="MDK9495429.1"/>
    <property type="molecule type" value="Genomic_DNA"/>
</dbReference>
<comment type="caution">
    <text evidence="1">The sequence shown here is derived from an EMBL/GenBank/DDBJ whole genome shotgun (WGS) entry which is preliminary data.</text>
</comment>
<dbReference type="NCBIfam" id="NF038070">
    <property type="entry name" value="LmbU_fam_TF"/>
    <property type="match status" value="1"/>
</dbReference>
<keyword evidence="2" id="KW-1185">Reference proteome</keyword>
<protein>
    <submittedName>
        <fullName evidence="1">LmbU family transcriptional regulator</fullName>
    </submittedName>
</protein>
<organism evidence="1 2">
    <name type="scientific">Streptomyces katrae</name>
    <dbReference type="NCBI Taxonomy" id="68223"/>
    <lineage>
        <taxon>Bacteria</taxon>
        <taxon>Bacillati</taxon>
        <taxon>Actinomycetota</taxon>
        <taxon>Actinomycetes</taxon>
        <taxon>Kitasatosporales</taxon>
        <taxon>Streptomycetaceae</taxon>
        <taxon>Streptomyces</taxon>
    </lineage>
</organism>
<name>A0ABT7GPA9_9ACTN</name>
<reference evidence="1 2" key="1">
    <citation type="submission" date="2023-05" db="EMBL/GenBank/DDBJ databases">
        <title>Sequencing and Assembly of Streptomyces sp. NP73.</title>
        <authorList>
            <person name="Konwar A.N."/>
            <person name="Saikia K."/>
            <person name="Thakur D."/>
        </authorList>
    </citation>
    <scope>NUCLEOTIDE SEQUENCE [LARGE SCALE GENOMIC DNA]</scope>
    <source>
        <strain evidence="1 2">NP73</strain>
    </source>
</reference>
<dbReference type="Proteomes" id="UP001223390">
    <property type="component" value="Unassembled WGS sequence"/>
</dbReference>
<evidence type="ECO:0000313" key="2">
    <source>
        <dbReference type="Proteomes" id="UP001223390"/>
    </source>
</evidence>
<sequence>MGDVKTRERFGIFRQAAARPVAEWREAATDQVAARRTALEMPAGISMADWRKIGDRLFAAADSSAWWLGDWLIYGQSAYPDRYRRAVEETDLDYQTLRNYAWVARRFAPARRRPALSFQHHAELASLPEQEQNYWMDRAERLNWSRNFLRARVKAAREADEQGDRNAISMRIQVNVSRDRRQRWATAAAGMEQDLPGWAMSILDRAAAAVLEEGASEHAVARREPGVLAARAG</sequence>